<name>A0ABY6UYU3_BIOOC</name>
<dbReference type="EMBL" id="CABFNS010000929">
    <property type="protein sequence ID" value="VUC36464.1"/>
    <property type="molecule type" value="Genomic_DNA"/>
</dbReference>
<protein>
    <submittedName>
        <fullName evidence="1">Uncharacterized protein</fullName>
    </submittedName>
</protein>
<evidence type="ECO:0000313" key="2">
    <source>
        <dbReference type="Proteomes" id="UP000766486"/>
    </source>
</evidence>
<evidence type="ECO:0000313" key="1">
    <source>
        <dbReference type="EMBL" id="VUC36464.1"/>
    </source>
</evidence>
<dbReference type="Proteomes" id="UP000766486">
    <property type="component" value="Unassembled WGS sequence"/>
</dbReference>
<organism evidence="1 2">
    <name type="scientific">Bionectria ochroleuca</name>
    <name type="common">Gliocladium roseum</name>
    <dbReference type="NCBI Taxonomy" id="29856"/>
    <lineage>
        <taxon>Eukaryota</taxon>
        <taxon>Fungi</taxon>
        <taxon>Dikarya</taxon>
        <taxon>Ascomycota</taxon>
        <taxon>Pezizomycotina</taxon>
        <taxon>Sordariomycetes</taxon>
        <taxon>Hypocreomycetidae</taxon>
        <taxon>Hypocreales</taxon>
        <taxon>Bionectriaceae</taxon>
        <taxon>Clonostachys</taxon>
    </lineage>
</organism>
<gene>
    <name evidence="1" type="ORF">CLO192961_LOCUS446578</name>
</gene>
<keyword evidence="2" id="KW-1185">Reference proteome</keyword>
<accession>A0ABY6UYU3</accession>
<reference evidence="1 2" key="1">
    <citation type="submission" date="2019-06" db="EMBL/GenBank/DDBJ databases">
        <authorList>
            <person name="Broberg M."/>
        </authorList>
    </citation>
    <scope>NUCLEOTIDE SEQUENCE [LARGE SCALE GENOMIC DNA]</scope>
</reference>
<proteinExistence type="predicted"/>
<comment type="caution">
    <text evidence="1">The sequence shown here is derived from an EMBL/GenBank/DDBJ whole genome shotgun (WGS) entry which is preliminary data.</text>
</comment>
<sequence length="518" mass="60924">MRASIIAATLAGALGVTAHDKALENALSFLRRSGCGELDGCGKHSKGSYIPDGKTFVFPDKGYEHGNRWELINKQPHHGHHHGHHGHHHDLHSYVNFDFREESLIFEFEKIEDYGHVKTKEKLRYEEIEIKVAVEKAHFDNARRYSLKDGHCHEHDGRYRCRLPYNDLVQGGHHGLCHDKEKYGKELFVKIETVVVAGEERYELCNRGGKEKEYFRLRYACTECKYEEYEKDCHHKPHHHHHHDKHHKCCHNKHHDHKHHDHKCCHDHKHHDHKHHDHKCCHDHKHHDHKHHDHKCCHDHKHHDHHKYHKHHDHKHHDHGCGCKKYHHPHGPRDMEAPAVEVRDVETTAVETRDLAYECTGAFLEAYGTGKYSHPLQDIGCPNYGYYHRYPKKELEVSVHGPIELKGHTFGHFSVKLDKRREDVILAIDVNVHDPQYFVTEIAAIIVCEDGLKQKEKDICTPSSYPYRRHDKHGLNHFHFDVVDEFQCKGDYFIAVYVLVCVAEDKCEYKKVGYGYDY</sequence>